<name>A0A1L7XIW7_9HELO</name>
<evidence type="ECO:0000256" key="1">
    <source>
        <dbReference type="SAM" id="MobiDB-lite"/>
    </source>
</evidence>
<dbReference type="AlphaFoldDB" id="A0A1L7XIW7"/>
<organism evidence="2 3">
    <name type="scientific">Phialocephala subalpina</name>
    <dbReference type="NCBI Taxonomy" id="576137"/>
    <lineage>
        <taxon>Eukaryota</taxon>
        <taxon>Fungi</taxon>
        <taxon>Dikarya</taxon>
        <taxon>Ascomycota</taxon>
        <taxon>Pezizomycotina</taxon>
        <taxon>Leotiomycetes</taxon>
        <taxon>Helotiales</taxon>
        <taxon>Mollisiaceae</taxon>
        <taxon>Phialocephala</taxon>
        <taxon>Phialocephala fortinii species complex</taxon>
    </lineage>
</organism>
<proteinExistence type="predicted"/>
<dbReference type="OrthoDB" id="10314070at2759"/>
<protein>
    <submittedName>
        <fullName evidence="2">Uncharacterized protein</fullName>
    </submittedName>
</protein>
<accession>A0A1L7XIW7</accession>
<gene>
    <name evidence="2" type="ORF">PAC_14797</name>
</gene>
<reference evidence="2 3" key="1">
    <citation type="submission" date="2016-03" db="EMBL/GenBank/DDBJ databases">
        <authorList>
            <person name="Ploux O."/>
        </authorList>
    </citation>
    <scope>NUCLEOTIDE SEQUENCE [LARGE SCALE GENOMIC DNA]</scope>
    <source>
        <strain evidence="2 3">UAMH 11012</strain>
    </source>
</reference>
<feature type="compositionally biased region" description="Low complexity" evidence="1">
    <location>
        <begin position="145"/>
        <end position="155"/>
    </location>
</feature>
<dbReference type="Proteomes" id="UP000184330">
    <property type="component" value="Unassembled WGS sequence"/>
</dbReference>
<feature type="region of interest" description="Disordered" evidence="1">
    <location>
        <begin position="129"/>
        <end position="216"/>
    </location>
</feature>
<sequence>MSVESSWNRPVPTPFPMDVSFPSMHISPSNGDSQVHPIGQQIGAPSESLAKFFAEETRTQASISMCLRLERLLGQEVSKRISLNNLINDLRYQLQQCNGSLEVAQSRSAEIDNHLTEAKMEIERLTSMIEGTSRHKATDTDDLYSQSEGSSDDSSIPAVPSKRKMEPKPPMAAPSPKRAYRRPLLAKSPAPISPKTTFVSPVTPIPMNNYGFSDWS</sequence>
<evidence type="ECO:0000313" key="2">
    <source>
        <dbReference type="EMBL" id="CZR64897.1"/>
    </source>
</evidence>
<keyword evidence="3" id="KW-1185">Reference proteome</keyword>
<dbReference type="EMBL" id="FJOG01000028">
    <property type="protein sequence ID" value="CZR64897.1"/>
    <property type="molecule type" value="Genomic_DNA"/>
</dbReference>
<evidence type="ECO:0000313" key="3">
    <source>
        <dbReference type="Proteomes" id="UP000184330"/>
    </source>
</evidence>